<dbReference type="GO" id="GO:0102318">
    <property type="term" value="F:2-deoxystreptamine glucosyltransferase activity"/>
    <property type="evidence" value="ECO:0007669"/>
    <property type="project" value="UniProtKB-EC"/>
</dbReference>
<proteinExistence type="predicted"/>
<dbReference type="Pfam" id="PF13439">
    <property type="entry name" value="Glyco_transf_4"/>
    <property type="match status" value="1"/>
</dbReference>
<dbReference type="EC" id="2.4.1.284" evidence="3"/>
<feature type="domain" description="Glycosyl transferase family 1" evidence="1">
    <location>
        <begin position="202"/>
        <end position="367"/>
    </location>
</feature>
<dbReference type="InterPro" id="IPR001296">
    <property type="entry name" value="Glyco_trans_1"/>
</dbReference>
<reference evidence="3 4" key="1">
    <citation type="submission" date="2019-02" db="EMBL/GenBank/DDBJ databases">
        <title>Deep-cultivation of Planctomycetes and their phenomic and genomic characterization uncovers novel biology.</title>
        <authorList>
            <person name="Wiegand S."/>
            <person name="Jogler M."/>
            <person name="Boedeker C."/>
            <person name="Pinto D."/>
            <person name="Vollmers J."/>
            <person name="Rivas-Marin E."/>
            <person name="Kohn T."/>
            <person name="Peeters S.H."/>
            <person name="Heuer A."/>
            <person name="Rast P."/>
            <person name="Oberbeckmann S."/>
            <person name="Bunk B."/>
            <person name="Jeske O."/>
            <person name="Meyerdierks A."/>
            <person name="Storesund J.E."/>
            <person name="Kallscheuer N."/>
            <person name="Luecker S."/>
            <person name="Lage O.M."/>
            <person name="Pohl T."/>
            <person name="Merkel B.J."/>
            <person name="Hornburger P."/>
            <person name="Mueller R.-W."/>
            <person name="Bruemmer F."/>
            <person name="Labrenz M."/>
            <person name="Spormann A.M."/>
            <person name="Op den Camp H."/>
            <person name="Overmann J."/>
            <person name="Amann R."/>
            <person name="Jetten M.S.M."/>
            <person name="Mascher T."/>
            <person name="Medema M.H."/>
            <person name="Devos D.P."/>
            <person name="Kaster A.-K."/>
            <person name="Ovreas L."/>
            <person name="Rohde M."/>
            <person name="Galperin M.Y."/>
            <person name="Jogler C."/>
        </authorList>
    </citation>
    <scope>NUCLEOTIDE SEQUENCE [LARGE SCALE GENOMIC DNA]</scope>
    <source>
        <strain evidence="3 4">I41</strain>
    </source>
</reference>
<organism evidence="3 4">
    <name type="scientific">Lacipirellula limnantheis</name>
    <dbReference type="NCBI Taxonomy" id="2528024"/>
    <lineage>
        <taxon>Bacteria</taxon>
        <taxon>Pseudomonadati</taxon>
        <taxon>Planctomycetota</taxon>
        <taxon>Planctomycetia</taxon>
        <taxon>Pirellulales</taxon>
        <taxon>Lacipirellulaceae</taxon>
        <taxon>Lacipirellula</taxon>
    </lineage>
</organism>
<sequence>MEEYSIGDKLLDSTMAVTTPIKIAIIIDTATLGGPGKGILQFLRHETSGKYSYIVFNFKYRSPRSTQFIDMARDAGCDLRLLPQRFKWDPSAVLHALDIVRSEGVAIVQSHGYKAHAIAQVVTQTLGKPWLAMAHGWTCEDWKVRMYNALERLMLRRADFAGAVSPPLFQELLSLRGTKRPTRLILNAIDPTEIGGQETGAEIRARYGISASACVIGVFGRLSPEKGVLDGLEAFAEVATSSQARLQLMIVGDGQEYGVIKARVCELGLDDRVTLAGYQQEMKGYYEAIDLLMIPSLSEGLPNVLLEAMSFGIPAVSTRVGAISEVIREGENGWIAEPGDYRGLARRIEQALADGNQLSTFGANARRSLHPRFSPQRRAKEFVSIYDELLRSSN</sequence>
<dbReference type="Pfam" id="PF00534">
    <property type="entry name" value="Glycos_transf_1"/>
    <property type="match status" value="1"/>
</dbReference>
<evidence type="ECO:0000313" key="4">
    <source>
        <dbReference type="Proteomes" id="UP000317909"/>
    </source>
</evidence>
<gene>
    <name evidence="3" type="primary">kanF</name>
    <name evidence="3" type="ORF">I41_25350</name>
</gene>
<feature type="domain" description="Glycosyltransferase subfamily 4-like N-terminal" evidence="2">
    <location>
        <begin position="75"/>
        <end position="192"/>
    </location>
</feature>
<dbReference type="EMBL" id="CP036339">
    <property type="protein sequence ID" value="QDT73346.1"/>
    <property type="molecule type" value="Genomic_DNA"/>
</dbReference>
<dbReference type="PANTHER" id="PTHR12526">
    <property type="entry name" value="GLYCOSYLTRANSFERASE"/>
    <property type="match status" value="1"/>
</dbReference>
<keyword evidence="3" id="KW-0328">Glycosyltransferase</keyword>
<evidence type="ECO:0000259" key="2">
    <source>
        <dbReference type="Pfam" id="PF13439"/>
    </source>
</evidence>
<protein>
    <submittedName>
        <fullName evidence="3">2-deoxystreptamine glucosyltransferase</fullName>
        <ecNumber evidence="3">2.4.1.284</ecNumber>
    </submittedName>
</protein>
<dbReference type="AlphaFoldDB" id="A0A517TYA1"/>
<dbReference type="SUPFAM" id="SSF53756">
    <property type="entry name" value="UDP-Glycosyltransferase/glycogen phosphorylase"/>
    <property type="match status" value="1"/>
</dbReference>
<dbReference type="Gene3D" id="3.40.50.2000">
    <property type="entry name" value="Glycogen Phosphorylase B"/>
    <property type="match status" value="2"/>
</dbReference>
<evidence type="ECO:0000313" key="3">
    <source>
        <dbReference type="EMBL" id="QDT73346.1"/>
    </source>
</evidence>
<dbReference type="InterPro" id="IPR028098">
    <property type="entry name" value="Glyco_trans_4-like_N"/>
</dbReference>
<accession>A0A517TYA1</accession>
<dbReference type="KEGG" id="llh:I41_25350"/>
<evidence type="ECO:0000259" key="1">
    <source>
        <dbReference type="Pfam" id="PF00534"/>
    </source>
</evidence>
<name>A0A517TYA1_9BACT</name>
<keyword evidence="4" id="KW-1185">Reference proteome</keyword>
<dbReference type="RefSeq" id="WP_168206848.1">
    <property type="nucleotide sequence ID" value="NZ_CP036339.1"/>
</dbReference>
<keyword evidence="3" id="KW-0808">Transferase</keyword>
<dbReference type="Proteomes" id="UP000317909">
    <property type="component" value="Chromosome"/>
</dbReference>